<evidence type="ECO:0008006" key="2">
    <source>
        <dbReference type="Google" id="ProtNLM"/>
    </source>
</evidence>
<sequence length="215" mass="24506">MYPFKIFAKFYNVFICLCLFHLGHVSAICAEATKPVRLVDLTHSFDETTIYWPTSKSFEMEIIHRGKTKDGYWYEANNISTAEHGGTHMDAPAHFSEGKWRTDEVPLERLITSGVVVDVRSKTKNNPDYRVGRSDFVDWEQQHGKIPEGSIVLVLTGWEQYWPDKKKYLGTDFQGDTKNLHFPGFAEDAARFLTKARLVSSVGLDTASLDYGQSE</sequence>
<dbReference type="AlphaFoldDB" id="A0A382IRM6"/>
<dbReference type="Pfam" id="PF04199">
    <property type="entry name" value="Cyclase"/>
    <property type="match status" value="1"/>
</dbReference>
<accession>A0A382IRM6</accession>
<proteinExistence type="predicted"/>
<protein>
    <recommendedName>
        <fullName evidence="2">Cyclase family protein</fullName>
    </recommendedName>
</protein>
<dbReference type="PANTHER" id="PTHR43564">
    <property type="entry name" value="KYNURENINE FORMAMIDASE-LIKE PROTEIN"/>
    <property type="match status" value="1"/>
</dbReference>
<feature type="non-terminal residue" evidence="1">
    <location>
        <position position="215"/>
    </location>
</feature>
<dbReference type="InterPro" id="IPR007325">
    <property type="entry name" value="KFase/CYL"/>
</dbReference>
<dbReference type="GO" id="GO:0019441">
    <property type="term" value="P:L-tryptophan catabolic process to kynurenine"/>
    <property type="evidence" value="ECO:0007669"/>
    <property type="project" value="InterPro"/>
</dbReference>
<gene>
    <name evidence="1" type="ORF">METZ01_LOCUS255328</name>
</gene>
<evidence type="ECO:0000313" key="1">
    <source>
        <dbReference type="EMBL" id="SVC02474.1"/>
    </source>
</evidence>
<organism evidence="1">
    <name type="scientific">marine metagenome</name>
    <dbReference type="NCBI Taxonomy" id="408172"/>
    <lineage>
        <taxon>unclassified sequences</taxon>
        <taxon>metagenomes</taxon>
        <taxon>ecological metagenomes</taxon>
    </lineage>
</organism>
<dbReference type="SUPFAM" id="SSF102198">
    <property type="entry name" value="Putative cyclase"/>
    <property type="match status" value="1"/>
</dbReference>
<dbReference type="Gene3D" id="3.50.30.50">
    <property type="entry name" value="Putative cyclase"/>
    <property type="match status" value="1"/>
</dbReference>
<dbReference type="GO" id="GO:0004061">
    <property type="term" value="F:arylformamidase activity"/>
    <property type="evidence" value="ECO:0007669"/>
    <property type="project" value="InterPro"/>
</dbReference>
<dbReference type="PANTHER" id="PTHR43564:SF2">
    <property type="entry name" value="BLR6059 PROTEIN"/>
    <property type="match status" value="1"/>
</dbReference>
<dbReference type="EMBL" id="UINC01069248">
    <property type="protein sequence ID" value="SVC02474.1"/>
    <property type="molecule type" value="Genomic_DNA"/>
</dbReference>
<name>A0A382IRM6_9ZZZZ</name>
<dbReference type="InterPro" id="IPR037175">
    <property type="entry name" value="KFase_sf"/>
</dbReference>
<reference evidence="1" key="1">
    <citation type="submission" date="2018-05" db="EMBL/GenBank/DDBJ databases">
        <authorList>
            <person name="Lanie J.A."/>
            <person name="Ng W.-L."/>
            <person name="Kazmierczak K.M."/>
            <person name="Andrzejewski T.M."/>
            <person name="Davidsen T.M."/>
            <person name="Wayne K.J."/>
            <person name="Tettelin H."/>
            <person name="Glass J.I."/>
            <person name="Rusch D."/>
            <person name="Podicherti R."/>
            <person name="Tsui H.-C.T."/>
            <person name="Winkler M.E."/>
        </authorList>
    </citation>
    <scope>NUCLEOTIDE SEQUENCE</scope>
</reference>